<proteinExistence type="predicted"/>
<dbReference type="EMBL" id="LDJL01000002">
    <property type="protein sequence ID" value="KRG71665.1"/>
    <property type="molecule type" value="Genomic_DNA"/>
</dbReference>
<dbReference type="AlphaFoldDB" id="A0A0R0D0M5"/>
<dbReference type="OrthoDB" id="5986419at2"/>
<sequence>MQRLLFTITANDQGWQLYEGIYGSSWFAQFGEARDKAKLLAVTLHEHHGIPTAVIMDTGRESVELSRHG</sequence>
<accession>A0A0R0D0M5</accession>
<gene>
    <name evidence="1" type="ORF">ABB29_02635</name>
</gene>
<evidence type="ECO:0000313" key="1">
    <source>
        <dbReference type="EMBL" id="KRG71665.1"/>
    </source>
</evidence>
<dbReference type="RefSeq" id="WP_057657055.1">
    <property type="nucleotide sequence ID" value="NZ_LDJL01000002.1"/>
</dbReference>
<comment type="caution">
    <text evidence="1">The sequence shown here is derived from an EMBL/GenBank/DDBJ whole genome shotgun (WGS) entry which is preliminary data.</text>
</comment>
<organism evidence="1 2">
    <name type="scientific">Pseudoxanthomonas dokdonensis</name>
    <dbReference type="NCBI Taxonomy" id="344882"/>
    <lineage>
        <taxon>Bacteria</taxon>
        <taxon>Pseudomonadati</taxon>
        <taxon>Pseudomonadota</taxon>
        <taxon>Gammaproteobacteria</taxon>
        <taxon>Lysobacterales</taxon>
        <taxon>Lysobacteraceae</taxon>
        <taxon>Pseudoxanthomonas</taxon>
    </lineage>
</organism>
<dbReference type="PATRIC" id="fig|344882.3.peg.1734"/>
<reference evidence="1 2" key="1">
    <citation type="submission" date="2015-05" db="EMBL/GenBank/DDBJ databases">
        <title>Genome sequencing and analysis of members of genus Stenotrophomonas.</title>
        <authorList>
            <person name="Patil P.P."/>
            <person name="Midha S."/>
            <person name="Patil P.B."/>
        </authorList>
    </citation>
    <scope>NUCLEOTIDE SEQUENCE [LARGE SCALE GENOMIC DNA]</scope>
    <source>
        <strain evidence="1 2">DSM 21858</strain>
    </source>
</reference>
<name>A0A0R0D0M5_9GAMM</name>
<protein>
    <recommendedName>
        <fullName evidence="3">DUF2188 domain-containing protein</fullName>
    </recommendedName>
</protein>
<evidence type="ECO:0000313" key="2">
    <source>
        <dbReference type="Proteomes" id="UP000052052"/>
    </source>
</evidence>
<keyword evidence="2" id="KW-1185">Reference proteome</keyword>
<dbReference type="Proteomes" id="UP000052052">
    <property type="component" value="Unassembled WGS sequence"/>
</dbReference>
<evidence type="ECO:0008006" key="3">
    <source>
        <dbReference type="Google" id="ProtNLM"/>
    </source>
</evidence>